<dbReference type="HOGENOM" id="CLU_188840_0_0_2"/>
<dbReference type="STRING" id="1577791.Mpt1_c13050"/>
<evidence type="ECO:0000313" key="1">
    <source>
        <dbReference type="EMBL" id="AIZ57167.1"/>
    </source>
</evidence>
<dbReference type="OrthoDB" id="52980at2157"/>
<dbReference type="Proteomes" id="UP000030787">
    <property type="component" value="Chromosome"/>
</dbReference>
<keyword evidence="2" id="KW-1185">Reference proteome</keyword>
<sequence length="83" mass="9470">MEIAVDDDVKRLIMSEGRDYRVCTACSGPALVPTTVKRPKESDIKIPVGKNTLYISIVQSRYIRRVTMDMLYSSEETEYCSVF</sequence>
<organism evidence="1 2">
    <name type="scientific">Candidatus Methanoplasma termitum</name>
    <dbReference type="NCBI Taxonomy" id="1577791"/>
    <lineage>
        <taxon>Archaea</taxon>
        <taxon>Methanobacteriati</taxon>
        <taxon>Thermoplasmatota</taxon>
        <taxon>Thermoplasmata</taxon>
        <taxon>Methanomassiliicoccales</taxon>
        <taxon>Methanomassiliicoccaceae</taxon>
        <taxon>Candidatus Methanoplasma</taxon>
    </lineage>
</organism>
<gene>
    <name evidence="1" type="ORF">Mpt1_c13050</name>
</gene>
<evidence type="ECO:0000313" key="2">
    <source>
        <dbReference type="Proteomes" id="UP000030787"/>
    </source>
</evidence>
<dbReference type="RefSeq" id="WP_048113254.1">
    <property type="nucleotide sequence ID" value="NZ_CP010070.1"/>
</dbReference>
<accession>A0A0A7LFX4</accession>
<dbReference type="KEGG" id="mear:Mpt1_c13050"/>
<dbReference type="EMBL" id="CP010070">
    <property type="protein sequence ID" value="AIZ57167.1"/>
    <property type="molecule type" value="Genomic_DNA"/>
</dbReference>
<proteinExistence type="predicted"/>
<reference evidence="1 2" key="1">
    <citation type="journal article" date="2014" name="Appl. Environ. Microbiol.">
        <title>Comparative Genome Analysis of 'Candidatus Methanoplasma termitum' Indicates a New Mode of Energy Metabolism in the Seventh Order of Methanogens.</title>
        <authorList>
            <person name="Lang K."/>
            <person name="Schuldes J."/>
            <person name="Klingl A."/>
            <person name="Poehlein A."/>
            <person name="Daniel R."/>
            <person name="Brune A."/>
        </authorList>
    </citation>
    <scope>NUCLEOTIDE SEQUENCE [LARGE SCALE GENOMIC DNA]</scope>
    <source>
        <strain evidence="2">Mpt1</strain>
    </source>
</reference>
<protein>
    <submittedName>
        <fullName evidence="1">Uncharacterized protein</fullName>
    </submittedName>
</protein>
<dbReference type="AlphaFoldDB" id="A0A0A7LFX4"/>
<name>A0A0A7LFX4_9ARCH</name>
<dbReference type="GeneID" id="24818965"/>